<dbReference type="EMBL" id="SZUA01000003">
    <property type="protein sequence ID" value="TKR29218.1"/>
    <property type="molecule type" value="Genomic_DNA"/>
</dbReference>
<organism evidence="8 9">
    <name type="scientific">Luteimonas gilva</name>
    <dbReference type="NCBI Taxonomy" id="2572684"/>
    <lineage>
        <taxon>Bacteria</taxon>
        <taxon>Pseudomonadati</taxon>
        <taxon>Pseudomonadota</taxon>
        <taxon>Gammaproteobacteria</taxon>
        <taxon>Lysobacterales</taxon>
        <taxon>Lysobacteraceae</taxon>
        <taxon>Luteimonas</taxon>
    </lineage>
</organism>
<name>A0A4U5JLV8_9GAMM</name>
<evidence type="ECO:0000256" key="2">
    <source>
        <dbReference type="ARBA" id="ARBA00022692"/>
    </source>
</evidence>
<dbReference type="GO" id="GO:0097347">
    <property type="term" value="C:TAM protein secretion complex"/>
    <property type="evidence" value="ECO:0007669"/>
    <property type="project" value="TreeGrafter"/>
</dbReference>
<feature type="domain" description="Translocation and assembly module TamB C-terminal" evidence="7">
    <location>
        <begin position="947"/>
        <end position="1275"/>
    </location>
</feature>
<keyword evidence="2 6" id="KW-0812">Transmembrane</keyword>
<evidence type="ECO:0000256" key="4">
    <source>
        <dbReference type="ARBA" id="ARBA00023136"/>
    </source>
</evidence>
<evidence type="ECO:0000259" key="7">
    <source>
        <dbReference type="Pfam" id="PF04357"/>
    </source>
</evidence>
<dbReference type="RefSeq" id="WP_137267623.1">
    <property type="nucleotide sequence ID" value="NZ_SZUA01000003.1"/>
</dbReference>
<comment type="subcellular location">
    <subcellularLocation>
        <location evidence="1">Membrane</location>
        <topology evidence="1">Single-pass membrane protein</topology>
    </subcellularLocation>
</comment>
<comment type="caution">
    <text evidence="8">The sequence shown here is derived from an EMBL/GenBank/DDBJ whole genome shotgun (WGS) entry which is preliminary data.</text>
</comment>
<protein>
    <submittedName>
        <fullName evidence="8">Translocation/assembly module TamB</fullName>
    </submittedName>
</protein>
<dbReference type="OrthoDB" id="5555605at2"/>
<dbReference type="InterPro" id="IPR007452">
    <property type="entry name" value="TamB_C"/>
</dbReference>
<dbReference type="GO" id="GO:0005886">
    <property type="term" value="C:plasma membrane"/>
    <property type="evidence" value="ECO:0007669"/>
    <property type="project" value="InterPro"/>
</dbReference>
<proteinExistence type="predicted"/>
<evidence type="ECO:0000256" key="1">
    <source>
        <dbReference type="ARBA" id="ARBA00004167"/>
    </source>
</evidence>
<evidence type="ECO:0000256" key="3">
    <source>
        <dbReference type="ARBA" id="ARBA00022989"/>
    </source>
</evidence>
<keyword evidence="9" id="KW-1185">Reference proteome</keyword>
<feature type="transmembrane region" description="Helical" evidence="6">
    <location>
        <begin position="20"/>
        <end position="43"/>
    </location>
</feature>
<gene>
    <name evidence="8" type="ORF">FCE95_13715</name>
</gene>
<dbReference type="PANTHER" id="PTHR36985:SF1">
    <property type="entry name" value="TRANSLOCATION AND ASSEMBLY MODULE SUBUNIT TAMB"/>
    <property type="match status" value="1"/>
</dbReference>
<dbReference type="PANTHER" id="PTHR36985">
    <property type="entry name" value="TRANSLOCATION AND ASSEMBLY MODULE SUBUNIT TAMB"/>
    <property type="match status" value="1"/>
</dbReference>
<dbReference type="AlphaFoldDB" id="A0A4U5JLV8"/>
<reference evidence="8 9" key="1">
    <citation type="submission" date="2019-04" db="EMBL/GenBank/DDBJ databases">
        <title>Reference strain of H23.</title>
        <authorList>
            <person name="Luo X."/>
        </authorList>
    </citation>
    <scope>NUCLEOTIDE SEQUENCE [LARGE SCALE GENOMIC DNA]</scope>
    <source>
        <strain evidence="8 9">H23</strain>
    </source>
</reference>
<accession>A0A4U5JLV8</accession>
<evidence type="ECO:0000313" key="8">
    <source>
        <dbReference type="EMBL" id="TKR29218.1"/>
    </source>
</evidence>
<dbReference type="Proteomes" id="UP000308707">
    <property type="component" value="Unassembled WGS sequence"/>
</dbReference>
<sequence>MNAPASGPAPRRRFYRRKKFWAWSGASVALLTIGAAVLLYWLLQTVAGRDVLLAQIIARLPANSSLTWSKVEGPLAGPLILHDLDFRWDKIHFTAQRAYLDPDIRPLLGRRLRLDAMQLTDATLDVPKSDEPFKLPSWPESLPNIEMPLAIQADSLVIDGFDISQGGEHIIDIRKLRGGVDLATGLVHAERLTIDSDRGDFALSGDYMPKRDYRTHLIGSATFPAPRGRTPAKLSLNAQGDLSKMDVIVSGNAPAPLRASLTFTGKEDPVWHFSAKTEALDLALLLPPEDGAAASEAQPLSFDLKADGKGGSARLQGRVAQGDMALTLQPSNVKLDDQVLTVAPLVVDAYEGRATLRGTADFAKPEEGKFRFAVNARGFKFGAAPDPAQPKGVAAPVPIAVDADLGIAGQVKDWAAIGNARIARGDQKATVDLDARGDTERATLKTLRAKMPTGTLDANGKIGWTPVLDWDLQAKLAGFDPGYFAPGWDGNVSGQLASKGKQRSPTADGEAGGFDATVDVPSLSGKLRGRPLQGRGKFALHGEQGEGDLALKLGNSKIDAKGKVGDKIDITANLQPLQLDDLLPDAAGTLRGNVLLKGSRDTPDITADLTGSGVKWSGYAAESLSIKGRLPWRGGGGQLAVRGTNVAAGMALDSLRFDARGAIENLELDGDARNAMGAIVLSGNARRTGARWQGTLATLQLTPSKGAAWRLRAPAPFIVNPPSFSLSEACLGAEGGGELCANAIWPQQGVTVKAAALPLTLIQPWLPPNEGRPLLLRGEVSVDGYLKPRGNAWEGKVHVASLDGGLRIGDKTKREIVRYDNFTFDADFDPLKIQARLGTGFKGDGYIDARVATGWDDYAPLTGDIYLNMSRLFWLELFSPDLVRPEGLIEGHVSLSGTRAKPALGGQADLTNFKGELPALGLNLSEGRMRLDAQPDGSARIAGSVKTGEGTLTVDGGLSWYGQATPLQLNIRGENVLVADTPQLRAVANPNLQFGIVDKTMQLRGEVTVPSADIDLERLEMGVSASEDVVVLDPEDPEAAPSSPLDMDLAVVLGDDVNMKGFGLTGKIGGRMQVRARPGREMVANGRLDVDGKYKAYGQQLDITRGELSWNNSIVSDPIVNIRAQRQVGDVTAGIDVTGRAQAPRAAVWSDPAMQRSEAMAYLVLGRSLEGATGGEAQQVDAASAALAAGSGVLASQLGAKLGFDDAGVSQSRALGGSVVGVGKYLSPRLYVGYGVSLVGSGQVLTLKYLLRKGFDVQIESSTVENRASINWRKEK</sequence>
<evidence type="ECO:0000256" key="5">
    <source>
        <dbReference type="SAM" id="MobiDB-lite"/>
    </source>
</evidence>
<keyword evidence="4 6" id="KW-0472">Membrane</keyword>
<evidence type="ECO:0000313" key="9">
    <source>
        <dbReference type="Proteomes" id="UP000308707"/>
    </source>
</evidence>
<keyword evidence="3 6" id="KW-1133">Transmembrane helix</keyword>
<feature type="region of interest" description="Disordered" evidence="5">
    <location>
        <begin position="495"/>
        <end position="515"/>
    </location>
</feature>
<evidence type="ECO:0000256" key="6">
    <source>
        <dbReference type="SAM" id="Phobius"/>
    </source>
</evidence>
<dbReference type="GO" id="GO:0009306">
    <property type="term" value="P:protein secretion"/>
    <property type="evidence" value="ECO:0007669"/>
    <property type="project" value="InterPro"/>
</dbReference>
<dbReference type="Pfam" id="PF04357">
    <property type="entry name" value="TamB"/>
    <property type="match status" value="1"/>
</dbReference>